<evidence type="ECO:0000313" key="1">
    <source>
        <dbReference type="EMBL" id="MFC3714213.1"/>
    </source>
</evidence>
<feature type="non-terminal residue" evidence="1">
    <location>
        <position position="1"/>
    </location>
</feature>
<dbReference type="EMBL" id="JBHRXV010000012">
    <property type="protein sequence ID" value="MFC3714213.1"/>
    <property type="molecule type" value="Genomic_DNA"/>
</dbReference>
<evidence type="ECO:0000313" key="2">
    <source>
        <dbReference type="Proteomes" id="UP001595615"/>
    </source>
</evidence>
<dbReference type="Proteomes" id="UP001595615">
    <property type="component" value="Unassembled WGS sequence"/>
</dbReference>
<organism evidence="1 2">
    <name type="scientific">Sphingoaurantiacus capsulatus</name>
    <dbReference type="NCBI Taxonomy" id="1771310"/>
    <lineage>
        <taxon>Bacteria</taxon>
        <taxon>Pseudomonadati</taxon>
        <taxon>Pseudomonadota</taxon>
        <taxon>Alphaproteobacteria</taxon>
        <taxon>Sphingomonadales</taxon>
        <taxon>Sphingosinicellaceae</taxon>
        <taxon>Sphingoaurantiacus</taxon>
    </lineage>
</organism>
<accession>A0ABV7XEQ3</accession>
<protein>
    <submittedName>
        <fullName evidence="1">Uncharacterized protein</fullName>
    </submittedName>
</protein>
<proteinExistence type="predicted"/>
<reference evidence="2" key="1">
    <citation type="journal article" date="2019" name="Int. J. Syst. Evol. Microbiol.">
        <title>The Global Catalogue of Microorganisms (GCM) 10K type strain sequencing project: providing services to taxonomists for standard genome sequencing and annotation.</title>
        <authorList>
            <consortium name="The Broad Institute Genomics Platform"/>
            <consortium name="The Broad Institute Genome Sequencing Center for Infectious Disease"/>
            <person name="Wu L."/>
            <person name="Ma J."/>
        </authorList>
    </citation>
    <scope>NUCLEOTIDE SEQUENCE [LARGE SCALE GENOMIC DNA]</scope>
    <source>
        <strain evidence="2">KCTC 42644</strain>
    </source>
</reference>
<gene>
    <name evidence="1" type="ORF">ACFOMD_16715</name>
</gene>
<sequence length="103" mass="11302">ETLNQQPTNRATLLGTEPSRQQAQDCVVDIAEGYAVPDILLRELDSECALKLHQKVEIAILRVEIERRHHVSMMCGLFDPCNSDAQFDLVGLAASFAPTPALG</sequence>
<comment type="caution">
    <text evidence="1">The sequence shown here is derived from an EMBL/GenBank/DDBJ whole genome shotgun (WGS) entry which is preliminary data.</text>
</comment>
<keyword evidence="2" id="KW-1185">Reference proteome</keyword>
<name>A0ABV7XEQ3_9SPHN</name>
<dbReference type="RefSeq" id="WP_380863487.1">
    <property type="nucleotide sequence ID" value="NZ_JBHRXV010000012.1"/>
</dbReference>